<keyword evidence="1" id="KW-0472">Membrane</keyword>
<dbReference type="Gene3D" id="1.20.1070.10">
    <property type="entry name" value="Rhodopsin 7-helix transmembrane proteins"/>
    <property type="match status" value="1"/>
</dbReference>
<feature type="transmembrane region" description="Helical" evidence="1">
    <location>
        <begin position="90"/>
        <end position="112"/>
    </location>
</feature>
<evidence type="ECO:0000313" key="3">
    <source>
        <dbReference type="RefSeq" id="XP_055359321.1"/>
    </source>
</evidence>
<sequence>MDLVWLYSLSQCILSVLVVVVSVRLCVAIRGNKSVSDVQEQPDGSRLLPGSVSCCLRLCLGWLGAVGGAVEVPVNVLLNLRTPQCLYTCITMVCCPLLVRQFTMFLTVLLTLDAHLQHRLADRYSSVVTRQRTLCVVLLCWVASVLCSFAQFIGSGVFDARRDAGAGSGTAGLGVDGNWTASSPDPAPFPTSSTNLPTWVHAVAQFLFQMYSVVPQILFTPPHKKPKEKQAFPLSIPNLPPAAKHSLKAKVCPEV</sequence>
<organism evidence="2 3">
    <name type="scientific">Betta splendens</name>
    <name type="common">Siamese fighting fish</name>
    <dbReference type="NCBI Taxonomy" id="158456"/>
    <lineage>
        <taxon>Eukaryota</taxon>
        <taxon>Metazoa</taxon>
        <taxon>Chordata</taxon>
        <taxon>Craniata</taxon>
        <taxon>Vertebrata</taxon>
        <taxon>Euteleostomi</taxon>
        <taxon>Actinopterygii</taxon>
        <taxon>Neopterygii</taxon>
        <taxon>Teleostei</taxon>
        <taxon>Neoteleostei</taxon>
        <taxon>Acanthomorphata</taxon>
        <taxon>Anabantaria</taxon>
        <taxon>Anabantiformes</taxon>
        <taxon>Anabantoidei</taxon>
        <taxon>Osphronemidae</taxon>
        <taxon>Betta</taxon>
    </lineage>
</organism>
<feature type="transmembrane region" description="Helical" evidence="1">
    <location>
        <begin position="6"/>
        <end position="27"/>
    </location>
</feature>
<keyword evidence="1" id="KW-1133">Transmembrane helix</keyword>
<feature type="transmembrane region" description="Helical" evidence="1">
    <location>
        <begin position="47"/>
        <end position="70"/>
    </location>
</feature>
<evidence type="ECO:0000313" key="2">
    <source>
        <dbReference type="Proteomes" id="UP000515150"/>
    </source>
</evidence>
<proteinExistence type="predicted"/>
<dbReference type="AlphaFoldDB" id="A0A9W2XC89"/>
<feature type="transmembrane region" description="Helical" evidence="1">
    <location>
        <begin position="133"/>
        <end position="153"/>
    </location>
</feature>
<accession>A0A9W2XC89</accession>
<dbReference type="RefSeq" id="XP_055359321.1">
    <property type="nucleotide sequence ID" value="XM_055503346.1"/>
</dbReference>
<dbReference type="GeneID" id="114843573"/>
<keyword evidence="2" id="KW-1185">Reference proteome</keyword>
<keyword evidence="1" id="KW-0812">Transmembrane</keyword>
<protein>
    <submittedName>
        <fullName evidence="3">Uncharacterized protein LOC114843573 isoform X2</fullName>
    </submittedName>
</protein>
<reference evidence="3" key="1">
    <citation type="submission" date="2025-08" db="UniProtKB">
        <authorList>
            <consortium name="RefSeq"/>
        </authorList>
    </citation>
    <scope>IDENTIFICATION</scope>
</reference>
<name>A0A9W2XC89_BETSP</name>
<dbReference type="Proteomes" id="UP000515150">
    <property type="component" value="Chromosome 16"/>
</dbReference>
<gene>
    <name evidence="3" type="primary">LOC114843573</name>
</gene>
<evidence type="ECO:0000256" key="1">
    <source>
        <dbReference type="SAM" id="Phobius"/>
    </source>
</evidence>